<dbReference type="GO" id="GO:1990114">
    <property type="term" value="P:RNA polymerase II core complex assembly"/>
    <property type="evidence" value="ECO:0007669"/>
    <property type="project" value="TreeGrafter"/>
</dbReference>
<name>A0A1E4TSJ8_PACTA</name>
<protein>
    <recommendedName>
        <fullName evidence="1">DUF3835 domain-containing protein</fullName>
    </recommendedName>
</protein>
<dbReference type="EMBL" id="KV454015">
    <property type="protein sequence ID" value="ODV94704.1"/>
    <property type="molecule type" value="Genomic_DNA"/>
</dbReference>
<dbReference type="PANTHER" id="PTHR12674:SF2">
    <property type="entry name" value="PREFOLDIN SUBUNIT 5"/>
    <property type="match status" value="1"/>
</dbReference>
<dbReference type="GO" id="GO:0006457">
    <property type="term" value="P:protein folding"/>
    <property type="evidence" value="ECO:0007669"/>
    <property type="project" value="InterPro"/>
</dbReference>
<dbReference type="AlphaFoldDB" id="A0A1E4TSJ8"/>
<dbReference type="InterPro" id="IPR024325">
    <property type="entry name" value="DUF3835"/>
</dbReference>
<keyword evidence="3" id="KW-1185">Reference proteome</keyword>
<dbReference type="Proteomes" id="UP000094236">
    <property type="component" value="Unassembled WGS sequence"/>
</dbReference>
<dbReference type="OrthoDB" id="21413at2759"/>
<dbReference type="STRING" id="669874.A0A1E4TSJ8"/>
<dbReference type="GO" id="GO:0005737">
    <property type="term" value="C:cytoplasm"/>
    <property type="evidence" value="ECO:0007669"/>
    <property type="project" value="TreeGrafter"/>
</dbReference>
<gene>
    <name evidence="2" type="ORF">PACTADRAFT_29960</name>
</gene>
<sequence>LNYSMLQDDMDAMAKAYVSGMYDDDIKVDGEVIEKMEDFEKVNKIIEKNERRPIKKEMEPELDEDDEDAEVMVDQILEHEFSDHDDEIDEDLSLTQDFLAQEVSIEYSKLRTKMIMEKNQNFKKSKDEEQFIPIDEMGNDLKISRFRSARL</sequence>
<organism evidence="2 3">
    <name type="scientific">Pachysolen tannophilus NRRL Y-2460</name>
    <dbReference type="NCBI Taxonomy" id="669874"/>
    <lineage>
        <taxon>Eukaryota</taxon>
        <taxon>Fungi</taxon>
        <taxon>Dikarya</taxon>
        <taxon>Ascomycota</taxon>
        <taxon>Saccharomycotina</taxon>
        <taxon>Pichiomycetes</taxon>
        <taxon>Pachysolenaceae</taxon>
        <taxon>Pachysolen</taxon>
    </lineage>
</organism>
<dbReference type="GO" id="GO:1990113">
    <property type="term" value="P:RNA polymerase I assembly"/>
    <property type="evidence" value="ECO:0007669"/>
    <property type="project" value="TreeGrafter"/>
</dbReference>
<dbReference type="InterPro" id="IPR011599">
    <property type="entry name" value="PFD_alpha_archaea"/>
</dbReference>
<dbReference type="GO" id="GO:1990115">
    <property type="term" value="P:RNA polymerase III assembly"/>
    <property type="evidence" value="ECO:0007669"/>
    <property type="project" value="TreeGrafter"/>
</dbReference>
<reference evidence="3" key="1">
    <citation type="submission" date="2016-05" db="EMBL/GenBank/DDBJ databases">
        <title>Comparative genomics of biotechnologically important yeasts.</title>
        <authorList>
            <consortium name="DOE Joint Genome Institute"/>
            <person name="Riley R."/>
            <person name="Haridas S."/>
            <person name="Wolfe K.H."/>
            <person name="Lopes M.R."/>
            <person name="Hittinger C.T."/>
            <person name="Goker M."/>
            <person name="Salamov A."/>
            <person name="Wisecaver J."/>
            <person name="Long T.M."/>
            <person name="Aerts A.L."/>
            <person name="Barry K."/>
            <person name="Choi C."/>
            <person name="Clum A."/>
            <person name="Coughlan A.Y."/>
            <person name="Deshpande S."/>
            <person name="Douglass A.P."/>
            <person name="Hanson S.J."/>
            <person name="Klenk H.-P."/>
            <person name="Labutti K."/>
            <person name="Lapidus A."/>
            <person name="Lindquist E."/>
            <person name="Lipzen A."/>
            <person name="Meier-Kolthoff J.P."/>
            <person name="Ohm R.A."/>
            <person name="Otillar R.P."/>
            <person name="Pangilinan J."/>
            <person name="Peng Y."/>
            <person name="Rokas A."/>
            <person name="Rosa C.A."/>
            <person name="Scheuner C."/>
            <person name="Sibirny A.A."/>
            <person name="Slot J.C."/>
            <person name="Stielow J.B."/>
            <person name="Sun H."/>
            <person name="Kurtzman C.P."/>
            <person name="Blackwell M."/>
            <person name="Grigoriev I.V."/>
            <person name="Jeffries T.W."/>
        </authorList>
    </citation>
    <scope>NUCLEOTIDE SEQUENCE [LARGE SCALE GENOMIC DNA]</scope>
    <source>
        <strain evidence="3">NRRL Y-2460</strain>
    </source>
</reference>
<feature type="domain" description="DUF3835" evidence="1">
    <location>
        <begin position="72"/>
        <end position="151"/>
    </location>
</feature>
<dbReference type="PANTHER" id="PTHR12674">
    <property type="entry name" value="PREFOLDIN SUBUNIT 5"/>
    <property type="match status" value="1"/>
</dbReference>
<dbReference type="GO" id="GO:0016272">
    <property type="term" value="C:prefoldin complex"/>
    <property type="evidence" value="ECO:0007669"/>
    <property type="project" value="InterPro"/>
</dbReference>
<feature type="non-terminal residue" evidence="2">
    <location>
        <position position="1"/>
    </location>
</feature>
<evidence type="ECO:0000259" key="1">
    <source>
        <dbReference type="Pfam" id="PF12927"/>
    </source>
</evidence>
<evidence type="ECO:0000313" key="2">
    <source>
        <dbReference type="EMBL" id="ODV94704.1"/>
    </source>
</evidence>
<dbReference type="Pfam" id="PF12927">
    <property type="entry name" value="DUF3835"/>
    <property type="match status" value="1"/>
</dbReference>
<proteinExistence type="predicted"/>
<feature type="non-terminal residue" evidence="2">
    <location>
        <position position="151"/>
    </location>
</feature>
<evidence type="ECO:0000313" key="3">
    <source>
        <dbReference type="Proteomes" id="UP000094236"/>
    </source>
</evidence>
<dbReference type="GO" id="GO:0051082">
    <property type="term" value="F:unfolded protein binding"/>
    <property type="evidence" value="ECO:0007669"/>
    <property type="project" value="InterPro"/>
</dbReference>
<accession>A0A1E4TSJ8</accession>